<comment type="caution">
    <text evidence="2">The sequence shown here is derived from an EMBL/GenBank/DDBJ whole genome shotgun (WGS) entry which is preliminary data.</text>
</comment>
<keyword evidence="3" id="KW-1185">Reference proteome</keyword>
<evidence type="ECO:0000313" key="2">
    <source>
        <dbReference type="EMBL" id="MCK9876607.1"/>
    </source>
</evidence>
<name>A0ABT0JYI7_9ACTN</name>
<reference evidence="2 3" key="1">
    <citation type="submission" date="2022-04" db="EMBL/GenBank/DDBJ databases">
        <title>Genome diversity in the genus Frankia.</title>
        <authorList>
            <person name="Carlos-Shanley C."/>
            <person name="Hahn D."/>
        </authorList>
    </citation>
    <scope>NUCLEOTIDE SEQUENCE [LARGE SCALE GENOMIC DNA]</scope>
    <source>
        <strain evidence="2 3">Ag45/Mut15</strain>
    </source>
</reference>
<sequence>MYGPFAPAVSGSSSVGDGEATGAGAGVCAGDVAGAATLGEADMVGDGVAAVWMTGAGWHPAATSANSPTAGSSMSMRRTISPVTFIGGQHSDLPVSGEQREGHAHRVMIQFGMGMHSA</sequence>
<feature type="region of interest" description="Disordered" evidence="1">
    <location>
        <begin position="1"/>
        <end position="23"/>
    </location>
</feature>
<dbReference type="Proteomes" id="UP001201873">
    <property type="component" value="Unassembled WGS sequence"/>
</dbReference>
<gene>
    <name evidence="2" type="ORF">MXD59_12600</name>
</gene>
<dbReference type="EMBL" id="JALKFT010000010">
    <property type="protein sequence ID" value="MCK9876607.1"/>
    <property type="molecule type" value="Genomic_DNA"/>
</dbReference>
<dbReference type="RefSeq" id="WP_248824837.1">
    <property type="nucleotide sequence ID" value="NZ_JALKFT010000010.1"/>
</dbReference>
<evidence type="ECO:0000256" key="1">
    <source>
        <dbReference type="SAM" id="MobiDB-lite"/>
    </source>
</evidence>
<protein>
    <submittedName>
        <fullName evidence="2">Uncharacterized protein</fullName>
    </submittedName>
</protein>
<evidence type="ECO:0000313" key="3">
    <source>
        <dbReference type="Proteomes" id="UP001201873"/>
    </source>
</evidence>
<organism evidence="2 3">
    <name type="scientific">Frankia umida</name>
    <dbReference type="NCBI Taxonomy" id="573489"/>
    <lineage>
        <taxon>Bacteria</taxon>
        <taxon>Bacillati</taxon>
        <taxon>Actinomycetota</taxon>
        <taxon>Actinomycetes</taxon>
        <taxon>Frankiales</taxon>
        <taxon>Frankiaceae</taxon>
        <taxon>Frankia</taxon>
    </lineage>
</organism>
<accession>A0ABT0JYI7</accession>
<proteinExistence type="predicted"/>